<dbReference type="SUPFAM" id="SSF53756">
    <property type="entry name" value="UDP-Glycosyltransferase/glycogen phosphorylase"/>
    <property type="match status" value="1"/>
</dbReference>
<name>A0A1D8IQ49_9GAMM</name>
<gene>
    <name evidence="3" type="ORF">BI364_11615</name>
</gene>
<evidence type="ECO:0008006" key="5">
    <source>
        <dbReference type="Google" id="ProtNLM"/>
    </source>
</evidence>
<evidence type="ECO:0000256" key="1">
    <source>
        <dbReference type="ARBA" id="ARBA00022676"/>
    </source>
</evidence>
<dbReference type="EMBL" id="CP017415">
    <property type="protein sequence ID" value="AOU98514.1"/>
    <property type="molecule type" value="Genomic_DNA"/>
</dbReference>
<dbReference type="Pfam" id="PF13692">
    <property type="entry name" value="Glyco_trans_1_4"/>
    <property type="match status" value="1"/>
</dbReference>
<keyword evidence="2" id="KW-0808">Transferase</keyword>
<dbReference type="Proteomes" id="UP000095401">
    <property type="component" value="Chromosome"/>
</dbReference>
<dbReference type="Gene3D" id="3.40.50.2000">
    <property type="entry name" value="Glycogen Phosphorylase B"/>
    <property type="match status" value="2"/>
</dbReference>
<organism evidence="3 4">
    <name type="scientific">Acidihalobacter yilgarnensis</name>
    <dbReference type="NCBI Taxonomy" id="2819280"/>
    <lineage>
        <taxon>Bacteria</taxon>
        <taxon>Pseudomonadati</taxon>
        <taxon>Pseudomonadota</taxon>
        <taxon>Gammaproteobacteria</taxon>
        <taxon>Chromatiales</taxon>
        <taxon>Ectothiorhodospiraceae</taxon>
        <taxon>Acidihalobacter</taxon>
    </lineage>
</organism>
<dbReference type="PANTHER" id="PTHR12526:SF510">
    <property type="entry name" value="D-INOSITOL 3-PHOSPHATE GLYCOSYLTRANSFERASE"/>
    <property type="match status" value="1"/>
</dbReference>
<keyword evidence="1" id="KW-0328">Glycosyltransferase</keyword>
<evidence type="ECO:0000256" key="2">
    <source>
        <dbReference type="ARBA" id="ARBA00022679"/>
    </source>
</evidence>
<accession>A0A1D8IQ49</accession>
<reference evidence="4" key="1">
    <citation type="submission" date="2016-09" db="EMBL/GenBank/DDBJ databases">
        <title>Acidihalobacter prosperus F5.</title>
        <authorList>
            <person name="Khaleque H.N."/>
            <person name="Ramsay J.P."/>
            <person name="Kaksonen A.H."/>
            <person name="Boxall N.J."/>
            <person name="Watkin E.L.J."/>
        </authorList>
    </citation>
    <scope>NUCLEOTIDE SEQUENCE [LARGE SCALE GENOMIC DNA]</scope>
    <source>
        <strain evidence="4">F5</strain>
    </source>
</reference>
<dbReference type="GO" id="GO:0016757">
    <property type="term" value="F:glycosyltransferase activity"/>
    <property type="evidence" value="ECO:0007669"/>
    <property type="project" value="UniProtKB-KW"/>
</dbReference>
<evidence type="ECO:0000313" key="3">
    <source>
        <dbReference type="EMBL" id="AOU98514.1"/>
    </source>
</evidence>
<dbReference type="KEGG" id="aprs:BI364_11615"/>
<protein>
    <recommendedName>
        <fullName evidence="5">Glycosyl transferase family 1 domain-containing protein</fullName>
    </recommendedName>
</protein>
<dbReference type="AlphaFoldDB" id="A0A1D8IQ49"/>
<keyword evidence="4" id="KW-1185">Reference proteome</keyword>
<sequence>MRILFASTHKYLPELHGGMEINTHQLATRLLSAGISVGVLVGLEGRGRVGTLAKLQMKMLGRKWGRDHVMGYPVWRTYDPSAVADFVVDEFKPDAVVVQGGHEFIKLVSGFIKRKLPVIGYLHSHDRLLLDVDLSREGRLVFMVNSKFTASMHPEKRIVRVLPPIVPRRLYETETDRTAAVLINPSKYKGLDVVMGMARARPDIPFHLVMTKKKQRLEIEKLPNITITGPFDDMRKVYRNARVVLAPSQCDETWGRIATEAHVSGIPVLASTRGGLLEAVGPGGICLPHNSLNEEWVAALGKMWDDPHHYAQLSAAAADYAKRREIQPDALVNGFVEEVCAHVERVT</sequence>
<proteinExistence type="predicted"/>
<evidence type="ECO:0000313" key="4">
    <source>
        <dbReference type="Proteomes" id="UP000095401"/>
    </source>
</evidence>
<dbReference type="RefSeq" id="WP_070078874.1">
    <property type="nucleotide sequence ID" value="NZ_CP017415.1"/>
</dbReference>
<dbReference type="PANTHER" id="PTHR12526">
    <property type="entry name" value="GLYCOSYLTRANSFERASE"/>
    <property type="match status" value="1"/>
</dbReference>